<reference evidence="2 3" key="1">
    <citation type="submission" date="2017-06" db="EMBL/GenBank/DDBJ databases">
        <title>Comparative genomic analysis of Ambrosia Fusariam Clade fungi.</title>
        <authorList>
            <person name="Stajich J.E."/>
            <person name="Carrillo J."/>
            <person name="Kijimoto T."/>
            <person name="Eskalen A."/>
            <person name="O'Donnell K."/>
            <person name="Kasson M."/>
        </authorList>
    </citation>
    <scope>NUCLEOTIDE SEQUENCE [LARGE SCALE GENOMIC DNA]</scope>
    <source>
        <strain evidence="2 3">NRRL62606</strain>
    </source>
</reference>
<name>A0A428NDQ7_9HYPO</name>
<feature type="region of interest" description="Disordered" evidence="1">
    <location>
        <begin position="51"/>
        <end position="93"/>
    </location>
</feature>
<dbReference type="EMBL" id="NKCL01001560">
    <property type="protein sequence ID" value="RSL38898.1"/>
    <property type="molecule type" value="Genomic_DNA"/>
</dbReference>
<gene>
    <name evidence="2" type="ORF">CEP51_016868</name>
</gene>
<accession>A0A428NDQ7</accession>
<organism evidence="2 3">
    <name type="scientific">Fusarium floridanum</name>
    <dbReference type="NCBI Taxonomy" id="1325733"/>
    <lineage>
        <taxon>Eukaryota</taxon>
        <taxon>Fungi</taxon>
        <taxon>Dikarya</taxon>
        <taxon>Ascomycota</taxon>
        <taxon>Pezizomycotina</taxon>
        <taxon>Sordariomycetes</taxon>
        <taxon>Hypocreomycetidae</taxon>
        <taxon>Hypocreales</taxon>
        <taxon>Nectriaceae</taxon>
        <taxon>Fusarium</taxon>
        <taxon>Fusarium solani species complex</taxon>
    </lineage>
</organism>
<keyword evidence="3" id="KW-1185">Reference proteome</keyword>
<evidence type="ECO:0000313" key="2">
    <source>
        <dbReference type="EMBL" id="RSL38898.1"/>
    </source>
</evidence>
<feature type="non-terminal residue" evidence="2">
    <location>
        <position position="144"/>
    </location>
</feature>
<evidence type="ECO:0000313" key="3">
    <source>
        <dbReference type="Proteomes" id="UP000287972"/>
    </source>
</evidence>
<dbReference type="Proteomes" id="UP000287972">
    <property type="component" value="Unassembled WGS sequence"/>
</dbReference>
<evidence type="ECO:0000256" key="1">
    <source>
        <dbReference type="SAM" id="MobiDB-lite"/>
    </source>
</evidence>
<feature type="region of interest" description="Disordered" evidence="1">
    <location>
        <begin position="1"/>
        <end position="38"/>
    </location>
</feature>
<protein>
    <submittedName>
        <fullName evidence="2">Uncharacterized protein</fullName>
    </submittedName>
</protein>
<comment type="caution">
    <text evidence="2">The sequence shown here is derived from an EMBL/GenBank/DDBJ whole genome shotgun (WGS) entry which is preliminary data.</text>
</comment>
<proteinExistence type="predicted"/>
<sequence length="144" mass="16010">MSESVGTRYEETGGDPAFITNGWESESVRSDSEGDSPGSLVNFIDDEVIPDSQSEGDMVCQPGGVRDDDARKRKRKHSVIEEPEAETRSRGGVRRRLFPPIDAGKVREAFGEIKDRLAWLEVWFDVAETEYGRSDGLASPVKFD</sequence>
<dbReference type="AlphaFoldDB" id="A0A428NDQ7"/>